<keyword evidence="3" id="KW-1185">Reference proteome</keyword>
<dbReference type="EMBL" id="CP054840">
    <property type="protein sequence ID" value="QKV51438.1"/>
    <property type="molecule type" value="Genomic_DNA"/>
</dbReference>
<dbReference type="Proteomes" id="UP000509579">
    <property type="component" value="Chromosome"/>
</dbReference>
<evidence type="ECO:0000313" key="2">
    <source>
        <dbReference type="EMBL" id="QKV51438.1"/>
    </source>
</evidence>
<protein>
    <recommendedName>
        <fullName evidence="1">M17 aminopeptidase N-terminal domain-containing protein</fullName>
    </recommendedName>
</protein>
<dbReference type="Gene3D" id="3.40.630.10">
    <property type="entry name" value="Zn peptidases"/>
    <property type="match status" value="1"/>
</dbReference>
<evidence type="ECO:0000259" key="1">
    <source>
        <dbReference type="Pfam" id="PF21337"/>
    </source>
</evidence>
<organism evidence="2 3">
    <name type="scientific">Comamonas antarctica</name>
    <dbReference type="NCBI Taxonomy" id="2743470"/>
    <lineage>
        <taxon>Bacteria</taxon>
        <taxon>Pseudomonadati</taxon>
        <taxon>Pseudomonadota</taxon>
        <taxon>Betaproteobacteria</taxon>
        <taxon>Burkholderiales</taxon>
        <taxon>Comamonadaceae</taxon>
        <taxon>Comamonas</taxon>
    </lineage>
</organism>
<dbReference type="InterPro" id="IPR048816">
    <property type="entry name" value="Peptidase_M17_N_1"/>
</dbReference>
<proteinExistence type="predicted"/>
<dbReference type="Pfam" id="PF21337">
    <property type="entry name" value="Peptidase_M17_N_1"/>
    <property type="match status" value="1"/>
</dbReference>
<sequence length="207" mass="21590">MTSATTAAFAPLQAAAIPVHLCTPAALPALREAMTLAQRQWGQSSGFDASPARVLLLPDAGGVLDAVLAGVDLAQPMWQLAGLPRQLPAGVYALAGEARADDALRHLGWALKAAQPAPQLREHEAAAGLAGAIAEVRQLVNQPANQLGPEALAAAVRQLAVQHGGQYREWAGEALRGAGFELVWAMGRAGALAWWANRARASPPWRA</sequence>
<dbReference type="Gene3D" id="3.40.220.10">
    <property type="entry name" value="Leucine Aminopeptidase, subunit E, domain 1"/>
    <property type="match status" value="1"/>
</dbReference>
<name>A0A6N1WXR3_9BURK</name>
<dbReference type="SUPFAM" id="SSF53187">
    <property type="entry name" value="Zn-dependent exopeptidases"/>
    <property type="match status" value="1"/>
</dbReference>
<gene>
    <name evidence="2" type="ORF">HUK68_00215</name>
</gene>
<dbReference type="InterPro" id="IPR043472">
    <property type="entry name" value="Macro_dom-like"/>
</dbReference>
<dbReference type="RefSeq" id="WP_175502375.1">
    <property type="nucleotide sequence ID" value="NZ_CP054840.1"/>
</dbReference>
<dbReference type="KEGG" id="aant:HUK68_00215"/>
<accession>A0A6N1WXR3</accession>
<evidence type="ECO:0000313" key="3">
    <source>
        <dbReference type="Proteomes" id="UP000509579"/>
    </source>
</evidence>
<dbReference type="AlphaFoldDB" id="A0A6N1WXR3"/>
<feature type="domain" description="M17 aminopeptidase N-terminal" evidence="1">
    <location>
        <begin position="17"/>
        <end position="115"/>
    </location>
</feature>
<reference evidence="2 3" key="1">
    <citation type="submission" date="2020-06" db="EMBL/GenBank/DDBJ databases">
        <title>Acidovorax antarctica sp. nov., isolated from Corinth ice sheet soil, Antarctic Fields Peninsula.</title>
        <authorList>
            <person name="Xu Q."/>
            <person name="Peng F."/>
        </authorList>
    </citation>
    <scope>NUCLEOTIDE SEQUENCE [LARGE SCALE GENOMIC DNA]</scope>
    <source>
        <strain evidence="2 3">16-35-5</strain>
    </source>
</reference>